<keyword evidence="1" id="KW-0175">Coiled coil</keyword>
<accession>A0A167LNQ5</accession>
<dbReference type="STRING" id="1081102.A0A167LNQ5"/>
<dbReference type="GO" id="GO:0006368">
    <property type="term" value="P:transcription elongation by RNA polymerase II"/>
    <property type="evidence" value="ECO:0007669"/>
    <property type="project" value="InterPro"/>
</dbReference>
<name>A0A167LNQ5_9HYPO</name>
<feature type="region of interest" description="Disordered" evidence="2">
    <location>
        <begin position="317"/>
        <end position="481"/>
    </location>
</feature>
<feature type="compositionally biased region" description="Polar residues" evidence="2">
    <location>
        <begin position="7"/>
        <end position="39"/>
    </location>
</feature>
<feature type="compositionally biased region" description="Basic and acidic residues" evidence="2">
    <location>
        <begin position="379"/>
        <end position="389"/>
    </location>
</feature>
<dbReference type="Proteomes" id="UP000076874">
    <property type="component" value="Unassembled WGS sequence"/>
</dbReference>
<dbReference type="GO" id="GO:1990269">
    <property type="term" value="F:RNA polymerase II C-terminal domain phosphoserine binding"/>
    <property type="evidence" value="ECO:0007669"/>
    <property type="project" value="TreeGrafter"/>
</dbReference>
<evidence type="ECO:0000256" key="1">
    <source>
        <dbReference type="SAM" id="Coils"/>
    </source>
</evidence>
<dbReference type="Pfam" id="PF04004">
    <property type="entry name" value="Leo1"/>
    <property type="match status" value="1"/>
</dbReference>
<feature type="compositionally biased region" description="Gly residues" evidence="2">
    <location>
        <begin position="337"/>
        <end position="347"/>
    </location>
</feature>
<evidence type="ECO:0000313" key="4">
    <source>
        <dbReference type="Proteomes" id="UP000076874"/>
    </source>
</evidence>
<feature type="compositionally biased region" description="Acidic residues" evidence="2">
    <location>
        <begin position="394"/>
        <end position="423"/>
    </location>
</feature>
<dbReference type="GO" id="GO:0016593">
    <property type="term" value="C:Cdc73/Paf1 complex"/>
    <property type="evidence" value="ECO:0007669"/>
    <property type="project" value="InterPro"/>
</dbReference>
<dbReference type="PANTHER" id="PTHR23146">
    <property type="entry name" value="LEO1 PROTEIN"/>
    <property type="match status" value="1"/>
</dbReference>
<dbReference type="EMBL" id="AZHD01000031">
    <property type="protein sequence ID" value="OAA53304.1"/>
    <property type="molecule type" value="Genomic_DNA"/>
</dbReference>
<sequence>MSDFENEPNTSPQATSPPSRSLATSGNGDHSKGDNISNISSGDDLFGDGGSVDDSIDGGDEQMSDRPLSEHGLESDIDDEDAGRRYSYSHGDGVREATKEEFVMDTDLFRHRVPKPVDGTLQSLRIPAFILINPEAYDADAYEPTALELENSITKNSRSVARYRKEPTTGALQSNAAIYRWNDGSVTLAIGDEHFEVLTKSLAPPASKSYQELQDAHYYAAAAHLSSSLLLTVGHVTEQYSVRANRTVEDDALQRLADRLQAASQTVAQQSANMIIRTLRDPELAKREAELAEKERERARRRRETAAARLDGVVGAGRVGSGGWGAGGTLSINDLEGGSGGGASRRGGAGRKRGLPSAPRTKRRRPDYDSDDELPQGLRRNDEYDRADDFIAPSDDELSDEEDENDDEADDEEEEILEDEDEEANKRATARLVKRRKTAEATDQTDDADSDGPTRSRAGAAADGGRRNRRHVINDDDDDYE</sequence>
<dbReference type="GO" id="GO:0032968">
    <property type="term" value="P:positive regulation of transcription elongation by RNA polymerase II"/>
    <property type="evidence" value="ECO:0007669"/>
    <property type="project" value="TreeGrafter"/>
</dbReference>
<evidence type="ECO:0000256" key="2">
    <source>
        <dbReference type="SAM" id="MobiDB-lite"/>
    </source>
</evidence>
<dbReference type="AlphaFoldDB" id="A0A167LNQ5"/>
<feature type="region of interest" description="Disordered" evidence="2">
    <location>
        <begin position="1"/>
        <end position="92"/>
    </location>
</feature>
<proteinExistence type="predicted"/>
<dbReference type="InterPro" id="IPR007149">
    <property type="entry name" value="Leo1"/>
</dbReference>
<organism evidence="3 4">
    <name type="scientific">Niveomyces insectorum RCEF 264</name>
    <dbReference type="NCBI Taxonomy" id="1081102"/>
    <lineage>
        <taxon>Eukaryota</taxon>
        <taxon>Fungi</taxon>
        <taxon>Dikarya</taxon>
        <taxon>Ascomycota</taxon>
        <taxon>Pezizomycotina</taxon>
        <taxon>Sordariomycetes</taxon>
        <taxon>Hypocreomycetidae</taxon>
        <taxon>Hypocreales</taxon>
        <taxon>Cordycipitaceae</taxon>
        <taxon>Niveomyces</taxon>
    </lineage>
</organism>
<keyword evidence="3" id="KW-0378">Hydrolase</keyword>
<feature type="compositionally biased region" description="Basic residues" evidence="2">
    <location>
        <begin position="348"/>
        <end position="365"/>
    </location>
</feature>
<protein>
    <submittedName>
        <fullName evidence="3">Lipid acyl hydrolase</fullName>
    </submittedName>
</protein>
<feature type="compositionally biased region" description="Basic and acidic residues" evidence="2">
    <location>
        <begin position="63"/>
        <end position="74"/>
    </location>
</feature>
<feature type="coiled-coil region" evidence="1">
    <location>
        <begin position="253"/>
        <end position="309"/>
    </location>
</feature>
<dbReference type="OrthoDB" id="20844at2759"/>
<reference evidence="3 4" key="1">
    <citation type="journal article" date="2016" name="Genome Biol. Evol.">
        <title>Divergent and convergent evolution of fungal pathogenicity.</title>
        <authorList>
            <person name="Shang Y."/>
            <person name="Xiao G."/>
            <person name="Zheng P."/>
            <person name="Cen K."/>
            <person name="Zhan S."/>
            <person name="Wang C."/>
        </authorList>
    </citation>
    <scope>NUCLEOTIDE SEQUENCE [LARGE SCALE GENOMIC DNA]</scope>
    <source>
        <strain evidence="3 4">RCEF 264</strain>
    </source>
</reference>
<gene>
    <name evidence="3" type="ORF">SPI_09460</name>
</gene>
<dbReference type="PANTHER" id="PTHR23146:SF0">
    <property type="entry name" value="RNA POLYMERASE-ASSOCIATED PROTEIN LEO1"/>
    <property type="match status" value="1"/>
</dbReference>
<comment type="caution">
    <text evidence="3">The sequence shown here is derived from an EMBL/GenBank/DDBJ whole genome shotgun (WGS) entry which is preliminary data.</text>
</comment>
<feature type="compositionally biased region" description="Basic residues" evidence="2">
    <location>
        <begin position="428"/>
        <end position="437"/>
    </location>
</feature>
<feature type="compositionally biased region" description="Gly residues" evidence="2">
    <location>
        <begin position="317"/>
        <end position="328"/>
    </location>
</feature>
<dbReference type="GO" id="GO:0016787">
    <property type="term" value="F:hydrolase activity"/>
    <property type="evidence" value="ECO:0007669"/>
    <property type="project" value="UniProtKB-KW"/>
</dbReference>
<evidence type="ECO:0000313" key="3">
    <source>
        <dbReference type="EMBL" id="OAA53304.1"/>
    </source>
</evidence>
<keyword evidence="4" id="KW-1185">Reference proteome</keyword>